<sequence>MSSEPIINSVGIPTAEFLQDVDAFMQKPENNSASEVIKRLDELYMKYKFMEQNLHMKKGKLLQQYPDIEKNLEILKTLKDKHAKNEEMDANYQLDYHLYTRAIVPPTDKVCLWLGANVMLEYSIQEAEELLNKNLVQAERSLKQIELDMDFLKDQITTTEVNMARVYNWDVRKRTTEQAQKDQTKDEPKILE</sequence>
<protein>
    <recommendedName>
        <fullName evidence="3">Prefoldin subunit 3</fullName>
    </recommendedName>
</protein>
<keyword evidence="6" id="KW-1185">Reference proteome</keyword>
<dbReference type="Pfam" id="PF02996">
    <property type="entry name" value="Prefoldin"/>
    <property type="match status" value="1"/>
</dbReference>
<feature type="coiled-coil region" evidence="4">
    <location>
        <begin position="128"/>
        <end position="162"/>
    </location>
</feature>
<dbReference type="OrthoDB" id="6375174at2759"/>
<proteinExistence type="inferred from homology"/>
<dbReference type="PANTHER" id="PTHR12409">
    <property type="entry name" value="PREFOLDIN SUBUNIT 3"/>
    <property type="match status" value="1"/>
</dbReference>
<dbReference type="GO" id="GO:0015631">
    <property type="term" value="F:tubulin binding"/>
    <property type="evidence" value="ECO:0007669"/>
    <property type="project" value="TreeGrafter"/>
</dbReference>
<accession>A0A1Y3BR96</accession>
<evidence type="ECO:0000256" key="1">
    <source>
        <dbReference type="ARBA" id="ARBA00010048"/>
    </source>
</evidence>
<comment type="subunit">
    <text evidence="3">Heterohexamer of two PFD-alpha type and four PFD-beta type subunits.</text>
</comment>
<dbReference type="GO" id="GO:0007017">
    <property type="term" value="P:microtubule-based process"/>
    <property type="evidence" value="ECO:0007669"/>
    <property type="project" value="TreeGrafter"/>
</dbReference>
<dbReference type="Proteomes" id="UP000194236">
    <property type="component" value="Unassembled WGS sequence"/>
</dbReference>
<dbReference type="FunFam" id="1.10.287.370:FF:000001">
    <property type="entry name" value="Prefoldin subunit 3"/>
    <property type="match status" value="1"/>
</dbReference>
<dbReference type="InterPro" id="IPR009053">
    <property type="entry name" value="Prefoldin"/>
</dbReference>
<keyword evidence="2 3" id="KW-0143">Chaperone</keyword>
<reference evidence="5 6" key="1">
    <citation type="submission" date="2017-03" db="EMBL/GenBank/DDBJ databases">
        <title>Genome Survey of Euroglyphus maynei.</title>
        <authorList>
            <person name="Arlian L.G."/>
            <person name="Morgan M.S."/>
            <person name="Rider S.D."/>
        </authorList>
    </citation>
    <scope>NUCLEOTIDE SEQUENCE [LARGE SCALE GENOMIC DNA]</scope>
    <source>
        <strain evidence="5">Arlian Lab</strain>
        <tissue evidence="5">Whole body</tissue>
    </source>
</reference>
<dbReference type="GO" id="GO:0005737">
    <property type="term" value="C:cytoplasm"/>
    <property type="evidence" value="ECO:0007669"/>
    <property type="project" value="TreeGrafter"/>
</dbReference>
<dbReference type="PIRSF" id="PIRSF016396">
    <property type="entry name" value="Prefoldin_subunit_3"/>
    <property type="match status" value="1"/>
</dbReference>
<comment type="function">
    <text evidence="3">Binds specifically to cytosolic chaperonin (c-CPN) and transfers target proteins to it. Binds to nascent polypeptide chain and promotes folding in an environment in which there are many competing pathways for nonnative proteins.</text>
</comment>
<dbReference type="Gene3D" id="1.10.287.370">
    <property type="match status" value="1"/>
</dbReference>
<dbReference type="GO" id="GO:0016272">
    <property type="term" value="C:prefoldin complex"/>
    <property type="evidence" value="ECO:0007669"/>
    <property type="project" value="UniProtKB-UniRule"/>
</dbReference>
<dbReference type="EMBL" id="MUJZ01004286">
    <property type="protein sequence ID" value="OTF83292.1"/>
    <property type="molecule type" value="Genomic_DNA"/>
</dbReference>
<dbReference type="GO" id="GO:0007021">
    <property type="term" value="P:tubulin complex assembly"/>
    <property type="evidence" value="ECO:0007669"/>
    <property type="project" value="TreeGrafter"/>
</dbReference>
<evidence type="ECO:0000256" key="2">
    <source>
        <dbReference type="ARBA" id="ARBA00023186"/>
    </source>
</evidence>
<dbReference type="CDD" id="cd23156">
    <property type="entry name" value="Prefoldin_3"/>
    <property type="match status" value="1"/>
</dbReference>
<dbReference type="AlphaFoldDB" id="A0A1Y3BR96"/>
<name>A0A1Y3BR96_EURMA</name>
<evidence type="ECO:0000256" key="3">
    <source>
        <dbReference type="PIRNR" id="PIRNR016396"/>
    </source>
</evidence>
<comment type="caution">
    <text evidence="5">The sequence shown here is derived from an EMBL/GenBank/DDBJ whole genome shotgun (WGS) entry which is preliminary data.</text>
</comment>
<comment type="similarity">
    <text evidence="1 3">Belongs to the prefoldin subunit alpha family.</text>
</comment>
<gene>
    <name evidence="5" type="ORF">BLA29_007597</name>
</gene>
<evidence type="ECO:0000256" key="4">
    <source>
        <dbReference type="SAM" id="Coils"/>
    </source>
</evidence>
<dbReference type="InterPro" id="IPR016655">
    <property type="entry name" value="PFD3"/>
</dbReference>
<keyword evidence="4" id="KW-0175">Coiled coil</keyword>
<dbReference type="PANTHER" id="PTHR12409:SF0">
    <property type="entry name" value="PREFOLDIN SUBUNIT 3"/>
    <property type="match status" value="1"/>
</dbReference>
<organism evidence="5 6">
    <name type="scientific">Euroglyphus maynei</name>
    <name type="common">Mayne's house dust mite</name>
    <dbReference type="NCBI Taxonomy" id="6958"/>
    <lineage>
        <taxon>Eukaryota</taxon>
        <taxon>Metazoa</taxon>
        <taxon>Ecdysozoa</taxon>
        <taxon>Arthropoda</taxon>
        <taxon>Chelicerata</taxon>
        <taxon>Arachnida</taxon>
        <taxon>Acari</taxon>
        <taxon>Acariformes</taxon>
        <taxon>Sarcoptiformes</taxon>
        <taxon>Astigmata</taxon>
        <taxon>Psoroptidia</taxon>
        <taxon>Analgoidea</taxon>
        <taxon>Pyroglyphidae</taxon>
        <taxon>Pyroglyphinae</taxon>
        <taxon>Euroglyphus</taxon>
    </lineage>
</organism>
<evidence type="ECO:0000313" key="6">
    <source>
        <dbReference type="Proteomes" id="UP000194236"/>
    </source>
</evidence>
<dbReference type="GO" id="GO:0006457">
    <property type="term" value="P:protein folding"/>
    <property type="evidence" value="ECO:0007669"/>
    <property type="project" value="UniProtKB-UniRule"/>
</dbReference>
<evidence type="ECO:0000313" key="5">
    <source>
        <dbReference type="EMBL" id="OTF83292.1"/>
    </source>
</evidence>
<dbReference type="InterPro" id="IPR004127">
    <property type="entry name" value="Prefoldin_subunit_alpha"/>
</dbReference>
<dbReference type="SUPFAM" id="SSF46579">
    <property type="entry name" value="Prefoldin"/>
    <property type="match status" value="1"/>
</dbReference>